<keyword evidence="14" id="KW-1185">Reference proteome</keyword>
<evidence type="ECO:0000259" key="12">
    <source>
        <dbReference type="PROSITE" id="PS50972"/>
    </source>
</evidence>
<dbReference type="EMBL" id="WPCU01000009">
    <property type="protein sequence ID" value="MVA76983.1"/>
    <property type="molecule type" value="Genomic_DNA"/>
</dbReference>
<comment type="cofactor">
    <cofactor evidence="2">
        <name>Mg(2+)</name>
        <dbReference type="ChEBI" id="CHEBI:18420"/>
    </cofactor>
</comment>
<dbReference type="GO" id="GO:0004156">
    <property type="term" value="F:dihydropteroate synthase activity"/>
    <property type="evidence" value="ECO:0007669"/>
    <property type="project" value="UniProtKB-EC"/>
</dbReference>
<dbReference type="Proteomes" id="UP000435304">
    <property type="component" value="Unassembled WGS sequence"/>
</dbReference>
<dbReference type="PANTHER" id="PTHR20941:SF1">
    <property type="entry name" value="FOLIC ACID SYNTHESIS PROTEIN FOL1"/>
    <property type="match status" value="1"/>
</dbReference>
<dbReference type="CDD" id="cd00739">
    <property type="entry name" value="DHPS"/>
    <property type="match status" value="1"/>
</dbReference>
<dbReference type="GO" id="GO:0046872">
    <property type="term" value="F:metal ion binding"/>
    <property type="evidence" value="ECO:0007669"/>
    <property type="project" value="UniProtKB-KW"/>
</dbReference>
<dbReference type="Gene3D" id="3.20.20.20">
    <property type="entry name" value="Dihydropteroate synthase-like"/>
    <property type="match status" value="1"/>
</dbReference>
<keyword evidence="8" id="KW-0479">Metal-binding</keyword>
<evidence type="ECO:0000256" key="2">
    <source>
        <dbReference type="ARBA" id="ARBA00001946"/>
    </source>
</evidence>
<evidence type="ECO:0000256" key="6">
    <source>
        <dbReference type="ARBA" id="ARBA00016919"/>
    </source>
</evidence>
<evidence type="ECO:0000256" key="4">
    <source>
        <dbReference type="ARBA" id="ARBA00009503"/>
    </source>
</evidence>
<dbReference type="InterPro" id="IPR006390">
    <property type="entry name" value="DHP_synth_dom"/>
</dbReference>
<comment type="pathway">
    <text evidence="3">Cofactor biosynthesis; tetrahydrofolate biosynthesis; 7,8-dihydrofolate from 2-amino-4-hydroxy-6-hydroxymethyl-7,8-dihydropteridine diphosphate and 4-aminobenzoate: step 1/2.</text>
</comment>
<feature type="domain" description="Pterin-binding" evidence="12">
    <location>
        <begin position="1"/>
        <end position="257"/>
    </location>
</feature>
<keyword evidence="7 13" id="KW-0808">Transferase</keyword>
<dbReference type="PANTHER" id="PTHR20941">
    <property type="entry name" value="FOLATE SYNTHESIS PROTEINS"/>
    <property type="match status" value="1"/>
</dbReference>
<keyword evidence="9" id="KW-0460">Magnesium</keyword>
<keyword evidence="10" id="KW-0289">Folate biosynthesis</keyword>
<comment type="catalytic activity">
    <reaction evidence="1">
        <text>(7,8-dihydropterin-6-yl)methyl diphosphate + 4-aminobenzoate = 7,8-dihydropteroate + diphosphate</text>
        <dbReference type="Rhea" id="RHEA:19949"/>
        <dbReference type="ChEBI" id="CHEBI:17836"/>
        <dbReference type="ChEBI" id="CHEBI:17839"/>
        <dbReference type="ChEBI" id="CHEBI:33019"/>
        <dbReference type="ChEBI" id="CHEBI:72950"/>
        <dbReference type="EC" id="2.5.1.15"/>
    </reaction>
</comment>
<dbReference type="PROSITE" id="PS50972">
    <property type="entry name" value="PTERIN_BINDING"/>
    <property type="match status" value="1"/>
</dbReference>
<dbReference type="FunFam" id="3.20.20.20:FF:000006">
    <property type="entry name" value="Dihydropteroate synthase"/>
    <property type="match status" value="1"/>
</dbReference>
<gene>
    <name evidence="13" type="primary">folP</name>
    <name evidence="13" type="ORF">GC722_13255</name>
</gene>
<protein>
    <recommendedName>
        <fullName evidence="6">Dihydropteroate synthase</fullName>
        <ecNumber evidence="5">2.5.1.15</ecNumber>
    </recommendedName>
    <alternativeName>
        <fullName evidence="11">Dihydropteroate pyrophosphorylase</fullName>
    </alternativeName>
</protein>
<evidence type="ECO:0000313" key="13">
    <source>
        <dbReference type="EMBL" id="MVA76983.1"/>
    </source>
</evidence>
<dbReference type="GO" id="GO:0005829">
    <property type="term" value="C:cytosol"/>
    <property type="evidence" value="ECO:0007669"/>
    <property type="project" value="TreeGrafter"/>
</dbReference>
<dbReference type="InterPro" id="IPR000489">
    <property type="entry name" value="Pterin-binding_dom"/>
</dbReference>
<dbReference type="EC" id="2.5.1.15" evidence="5"/>
<accession>A0A6A9UVW5</accession>
<organism evidence="13 14">
    <name type="scientific">Auraticoccus cholistanensis</name>
    <dbReference type="NCBI Taxonomy" id="2656650"/>
    <lineage>
        <taxon>Bacteria</taxon>
        <taxon>Bacillati</taxon>
        <taxon>Actinomycetota</taxon>
        <taxon>Actinomycetes</taxon>
        <taxon>Propionibacteriales</taxon>
        <taxon>Propionibacteriaceae</taxon>
        <taxon>Auraticoccus</taxon>
    </lineage>
</organism>
<dbReference type="InterPro" id="IPR011005">
    <property type="entry name" value="Dihydropteroate_synth-like_sf"/>
</dbReference>
<dbReference type="GO" id="GO:0046654">
    <property type="term" value="P:tetrahydrofolate biosynthetic process"/>
    <property type="evidence" value="ECO:0007669"/>
    <property type="project" value="TreeGrafter"/>
</dbReference>
<proteinExistence type="inferred from homology"/>
<evidence type="ECO:0000256" key="11">
    <source>
        <dbReference type="ARBA" id="ARBA00030193"/>
    </source>
</evidence>
<evidence type="ECO:0000256" key="1">
    <source>
        <dbReference type="ARBA" id="ARBA00000012"/>
    </source>
</evidence>
<evidence type="ECO:0000256" key="8">
    <source>
        <dbReference type="ARBA" id="ARBA00022723"/>
    </source>
</evidence>
<evidence type="ECO:0000256" key="7">
    <source>
        <dbReference type="ARBA" id="ARBA00022679"/>
    </source>
</evidence>
<dbReference type="GO" id="GO:0046656">
    <property type="term" value="P:folic acid biosynthetic process"/>
    <property type="evidence" value="ECO:0007669"/>
    <property type="project" value="UniProtKB-KW"/>
</dbReference>
<dbReference type="InterPro" id="IPR045031">
    <property type="entry name" value="DHP_synth-like"/>
</dbReference>
<evidence type="ECO:0000256" key="3">
    <source>
        <dbReference type="ARBA" id="ARBA00004763"/>
    </source>
</evidence>
<dbReference type="SUPFAM" id="SSF51717">
    <property type="entry name" value="Dihydropteroate synthetase-like"/>
    <property type="match status" value="1"/>
</dbReference>
<comment type="similarity">
    <text evidence="4">Belongs to the DHPS family.</text>
</comment>
<dbReference type="RefSeq" id="WP_156611054.1">
    <property type="nucleotide sequence ID" value="NZ_WPCU01000009.1"/>
</dbReference>
<dbReference type="PROSITE" id="PS00793">
    <property type="entry name" value="DHPS_2"/>
    <property type="match status" value="1"/>
</dbReference>
<evidence type="ECO:0000256" key="5">
    <source>
        <dbReference type="ARBA" id="ARBA00012458"/>
    </source>
</evidence>
<dbReference type="NCBIfam" id="TIGR01496">
    <property type="entry name" value="DHPS"/>
    <property type="match status" value="1"/>
</dbReference>
<dbReference type="AlphaFoldDB" id="A0A6A9UVW5"/>
<name>A0A6A9UVW5_9ACTN</name>
<evidence type="ECO:0000256" key="10">
    <source>
        <dbReference type="ARBA" id="ARBA00022909"/>
    </source>
</evidence>
<evidence type="ECO:0000313" key="14">
    <source>
        <dbReference type="Proteomes" id="UP000435304"/>
    </source>
</evidence>
<comment type="caution">
    <text evidence="13">The sequence shown here is derived from an EMBL/GenBank/DDBJ whole genome shotgun (WGS) entry which is preliminary data.</text>
</comment>
<reference evidence="13 14" key="1">
    <citation type="submission" date="2019-12" db="EMBL/GenBank/DDBJ databases">
        <title>Auraticoccus cholistani sp. nov., an actinomycete isolated from soil of Cholistan desert.</title>
        <authorList>
            <person name="Cheema M.T."/>
        </authorList>
    </citation>
    <scope>NUCLEOTIDE SEQUENCE [LARGE SCALE GENOMIC DNA]</scope>
    <source>
        <strain evidence="13 14">F435</strain>
    </source>
</reference>
<dbReference type="Pfam" id="PF00809">
    <property type="entry name" value="Pterin_bind"/>
    <property type="match status" value="1"/>
</dbReference>
<evidence type="ECO:0000256" key="9">
    <source>
        <dbReference type="ARBA" id="ARBA00022842"/>
    </source>
</evidence>
<sequence>MGVLNVTPDSFSDGGRWLQHDRAVEHGLRLWAEGAALVDVGGESTRPGAPRVAAPTELGRVLPVVRDLVAAGVAVSVDTMRASVAQACVEVGAVVVNDVSGGLADPAMLRCVADAGVDYVAMHWRAHSARMADLARYDDVVADVRRELEQRVEAALAAGVRPERLVLDPGIGFAKTAEHNWALLAAVGTLTGLGHRLLVGVSRKRFLGALLADPVTGEPRPTGERDAAALALTTVLAERGVWAVRTHTVRPHVDALRVLSRLAAEGAGGPVDGSSG</sequence>